<evidence type="ECO:0000256" key="1">
    <source>
        <dbReference type="SAM" id="Phobius"/>
    </source>
</evidence>
<keyword evidence="1" id="KW-0472">Membrane</keyword>
<reference evidence="2 4" key="1">
    <citation type="submission" date="2016-08" db="EMBL/GenBank/DDBJ databases">
        <title>Draft genome sequence of the type strain of Pseudomonas extremorientalis LMG 19695T isolated from drinking water reservoir.</title>
        <authorList>
            <person name="Tambong J.T."/>
        </authorList>
    </citation>
    <scope>NUCLEOTIDE SEQUENCE [LARGE SCALE GENOMIC DNA]</scope>
    <source>
        <strain evidence="2 4">LMG 19695</strain>
    </source>
</reference>
<feature type="transmembrane region" description="Helical" evidence="1">
    <location>
        <begin position="81"/>
        <end position="102"/>
    </location>
</feature>
<dbReference type="Proteomes" id="UP000181686">
    <property type="component" value="Unassembled WGS sequence"/>
</dbReference>
<gene>
    <name evidence="2" type="ORF">BFN10_09235</name>
    <name evidence="3" type="ORF">SAMN04490184_2213</name>
</gene>
<protein>
    <submittedName>
        <fullName evidence="2">Uncharacterized protein</fullName>
    </submittedName>
</protein>
<proteinExistence type="predicted"/>
<dbReference type="RefSeq" id="WP_071489414.1">
    <property type="nucleotide sequence ID" value="NZ_CP089519.1"/>
</dbReference>
<evidence type="ECO:0000313" key="5">
    <source>
        <dbReference type="Proteomes" id="UP000182654"/>
    </source>
</evidence>
<keyword evidence="1" id="KW-0812">Transmembrane</keyword>
<evidence type="ECO:0000313" key="2">
    <source>
        <dbReference type="EMBL" id="OIN10861.1"/>
    </source>
</evidence>
<dbReference type="Proteomes" id="UP000182654">
    <property type="component" value="Chromosome I"/>
</dbReference>
<dbReference type="EMBL" id="LT629708">
    <property type="protein sequence ID" value="SDP07038.1"/>
    <property type="molecule type" value="Genomic_DNA"/>
</dbReference>
<reference evidence="3 5" key="2">
    <citation type="submission" date="2016-10" db="EMBL/GenBank/DDBJ databases">
        <authorList>
            <person name="Varghese N."/>
            <person name="Submissions S."/>
        </authorList>
    </citation>
    <scope>NUCLEOTIDE SEQUENCE [LARGE SCALE GENOMIC DNA]</scope>
    <source>
        <strain evidence="3 5">BS2774</strain>
    </source>
</reference>
<evidence type="ECO:0000313" key="4">
    <source>
        <dbReference type="Proteomes" id="UP000181686"/>
    </source>
</evidence>
<name>A0A1H0PR69_9PSED</name>
<keyword evidence="5" id="KW-1185">Reference proteome</keyword>
<organism evidence="2 4">
    <name type="scientific">Pseudomonas extremorientalis</name>
    <dbReference type="NCBI Taxonomy" id="169669"/>
    <lineage>
        <taxon>Bacteria</taxon>
        <taxon>Pseudomonadati</taxon>
        <taxon>Pseudomonadota</taxon>
        <taxon>Gammaproteobacteria</taxon>
        <taxon>Pseudomonadales</taxon>
        <taxon>Pseudomonadaceae</taxon>
        <taxon>Pseudomonas</taxon>
    </lineage>
</organism>
<keyword evidence="1" id="KW-1133">Transmembrane helix</keyword>
<feature type="transmembrane region" description="Helical" evidence="1">
    <location>
        <begin position="36"/>
        <end position="61"/>
    </location>
</feature>
<dbReference type="AlphaFoldDB" id="A0A1H0PR69"/>
<dbReference type="EMBL" id="MDGK01000017">
    <property type="protein sequence ID" value="OIN10861.1"/>
    <property type="molecule type" value="Genomic_DNA"/>
</dbReference>
<sequence length="138" mass="15386">MMDTSDDLAGGEADNPGLISDYLRRESWRFRWEKRLTTVTVVLILLFYVALLGFVFLGNIRVSVGAWYFFSAVRPHSTGDIPIIVALSTVPTLLLIALLRYFHHRPKSDPDDLQAPLPISVEAAKAIIKATTDAMKTP</sequence>
<accession>A0A1H0PR69</accession>
<evidence type="ECO:0000313" key="3">
    <source>
        <dbReference type="EMBL" id="SDP07038.1"/>
    </source>
</evidence>